<evidence type="ECO:0000313" key="4">
    <source>
        <dbReference type="EMBL" id="ESQ94604.1"/>
    </source>
</evidence>
<accession>V4Q4M1</accession>
<feature type="domain" description="SIS" evidence="3">
    <location>
        <begin position="44"/>
        <end position="186"/>
    </location>
</feature>
<dbReference type="InterPro" id="IPR035466">
    <property type="entry name" value="GlmS/AgaS_SIS"/>
</dbReference>
<evidence type="ECO:0000256" key="2">
    <source>
        <dbReference type="ARBA" id="ARBA00022737"/>
    </source>
</evidence>
<evidence type="ECO:0000256" key="1">
    <source>
        <dbReference type="ARBA" id="ARBA00022576"/>
    </source>
</evidence>
<dbReference type="InterPro" id="IPR046348">
    <property type="entry name" value="SIS_dom_sf"/>
</dbReference>
<gene>
    <name evidence="4" type="ORF">ABENE_00495</name>
</gene>
<dbReference type="Proteomes" id="UP000017837">
    <property type="component" value="Unassembled WGS sequence"/>
</dbReference>
<dbReference type="EMBL" id="AWGB01000001">
    <property type="protein sequence ID" value="ESQ94604.1"/>
    <property type="molecule type" value="Genomic_DNA"/>
</dbReference>
<keyword evidence="1" id="KW-0032">Aminotransferase</keyword>
<sequence>MPSPTLTQPAVLDAESTLMFAEASEGGAAVERFLTRNKDALARLSVRLKANPPRSVTTVARGSSDHAATFGKYLIETLTGVPTSTAAMSVSSIYAAPVVAKDSLCIAISQSGRSPDLLATVEAHRKAGAYVVALVNDETSPLAALADELLPLCAGPEKSVAATKSYIVSLAGLAAIAAGWSGDEALQDGLRGLPEQLKAAFALAWTPALPVLTDARNLFVIGRGYGFAVAQEGALKLKETCALHAEAFSSAEVKHGPMAIINDGFPILAFATSDTAGDGVREAAQEFAARGAKVLLANPAGAIATTQHLPALLSHPALEPILQIQSFYRLANSLSVARGLDPDSPPHLNKVTKTV</sequence>
<protein>
    <submittedName>
        <fullName evidence="4">Sigma factor regulator FecR</fullName>
    </submittedName>
</protein>
<reference evidence="4 5" key="1">
    <citation type="journal article" date="2014" name="Nature">
        <title>Sequential evolution of bacterial morphology by co-option of a developmental regulator.</title>
        <authorList>
            <person name="Jiang C."/>
            <person name="Brown P.J."/>
            <person name="Ducret A."/>
            <person name="Brun Y.V."/>
        </authorList>
    </citation>
    <scope>NUCLEOTIDE SEQUENCE [LARGE SCALE GENOMIC DNA]</scope>
    <source>
        <strain evidence="4 5">DSM 16100</strain>
    </source>
</reference>
<dbReference type="Gene3D" id="3.40.50.10490">
    <property type="entry name" value="Glucose-6-phosphate isomerase like protein, domain 1"/>
    <property type="match status" value="2"/>
</dbReference>
<dbReference type="STRING" id="1121022.GCA_000376105_01509"/>
<dbReference type="GO" id="GO:0008483">
    <property type="term" value="F:transaminase activity"/>
    <property type="evidence" value="ECO:0007669"/>
    <property type="project" value="UniProtKB-KW"/>
</dbReference>
<dbReference type="InterPro" id="IPR001347">
    <property type="entry name" value="SIS_dom"/>
</dbReference>
<name>V4Q4M1_9CAUL</name>
<dbReference type="CDD" id="cd05008">
    <property type="entry name" value="SIS_GlmS_GlmD_1"/>
    <property type="match status" value="1"/>
</dbReference>
<dbReference type="PANTHER" id="PTHR10937">
    <property type="entry name" value="GLUCOSAMINE--FRUCTOSE-6-PHOSPHATE AMINOTRANSFERASE, ISOMERIZING"/>
    <property type="match status" value="1"/>
</dbReference>
<dbReference type="GO" id="GO:1901135">
    <property type="term" value="P:carbohydrate derivative metabolic process"/>
    <property type="evidence" value="ECO:0007669"/>
    <property type="project" value="InterPro"/>
</dbReference>
<feature type="domain" description="SIS" evidence="3">
    <location>
        <begin position="208"/>
        <end position="345"/>
    </location>
</feature>
<dbReference type="RefSeq" id="WP_018081177.1">
    <property type="nucleotide sequence ID" value="NZ_AQWM01000004.1"/>
</dbReference>
<evidence type="ECO:0000313" key="5">
    <source>
        <dbReference type="Proteomes" id="UP000017837"/>
    </source>
</evidence>
<keyword evidence="5" id="KW-1185">Reference proteome</keyword>
<keyword evidence="2" id="KW-0677">Repeat</keyword>
<keyword evidence="1" id="KW-0808">Transferase</keyword>
<dbReference type="SUPFAM" id="SSF53697">
    <property type="entry name" value="SIS domain"/>
    <property type="match status" value="1"/>
</dbReference>
<dbReference type="AlphaFoldDB" id="V4Q4M1"/>
<comment type="caution">
    <text evidence="4">The sequence shown here is derived from an EMBL/GenBank/DDBJ whole genome shotgun (WGS) entry which is preliminary data.</text>
</comment>
<evidence type="ECO:0000259" key="3">
    <source>
        <dbReference type="PROSITE" id="PS51464"/>
    </source>
</evidence>
<proteinExistence type="predicted"/>
<dbReference type="InterPro" id="IPR035490">
    <property type="entry name" value="GlmS/FrlB_SIS"/>
</dbReference>
<dbReference type="PANTHER" id="PTHR10937:SF8">
    <property type="entry name" value="AMINOTRANSFERASE-RELATED"/>
    <property type="match status" value="1"/>
</dbReference>
<dbReference type="OrthoDB" id="9761808at2"/>
<dbReference type="PROSITE" id="PS51464">
    <property type="entry name" value="SIS"/>
    <property type="match status" value="2"/>
</dbReference>
<dbReference type="PATRIC" id="fig|1121022.4.peg.98"/>
<dbReference type="Pfam" id="PF01380">
    <property type="entry name" value="SIS"/>
    <property type="match status" value="2"/>
</dbReference>
<dbReference type="GO" id="GO:0097367">
    <property type="term" value="F:carbohydrate derivative binding"/>
    <property type="evidence" value="ECO:0007669"/>
    <property type="project" value="InterPro"/>
</dbReference>
<dbReference type="CDD" id="cd05009">
    <property type="entry name" value="SIS_GlmS_GlmD_2"/>
    <property type="match status" value="1"/>
</dbReference>
<dbReference type="eggNOG" id="COG2222">
    <property type="taxonomic scope" value="Bacteria"/>
</dbReference>
<organism evidence="4 5">
    <name type="scientific">Asticcacaulis benevestitus DSM 16100 = ATCC BAA-896</name>
    <dbReference type="NCBI Taxonomy" id="1121022"/>
    <lineage>
        <taxon>Bacteria</taxon>
        <taxon>Pseudomonadati</taxon>
        <taxon>Pseudomonadota</taxon>
        <taxon>Alphaproteobacteria</taxon>
        <taxon>Caulobacterales</taxon>
        <taxon>Caulobacteraceae</taxon>
        <taxon>Asticcacaulis</taxon>
    </lineage>
</organism>